<name>A0A7C9HEE8_9BACT</name>
<gene>
    <name evidence="4" type="ORF">F0475_07710</name>
</gene>
<keyword evidence="2" id="KW-0732">Signal</keyword>
<dbReference type="EMBL" id="VVIQ01000007">
    <property type="protein sequence ID" value="MUL28185.1"/>
    <property type="molecule type" value="Genomic_DNA"/>
</dbReference>
<dbReference type="Gene3D" id="3.20.20.370">
    <property type="entry name" value="Glycoside hydrolase/deacetylase"/>
    <property type="match status" value="1"/>
</dbReference>
<evidence type="ECO:0000313" key="4">
    <source>
        <dbReference type="EMBL" id="MUL28185.1"/>
    </source>
</evidence>
<evidence type="ECO:0000256" key="2">
    <source>
        <dbReference type="ARBA" id="ARBA00022729"/>
    </source>
</evidence>
<evidence type="ECO:0000259" key="3">
    <source>
        <dbReference type="PROSITE" id="PS51677"/>
    </source>
</evidence>
<dbReference type="GO" id="GO:0005975">
    <property type="term" value="P:carbohydrate metabolic process"/>
    <property type="evidence" value="ECO:0007669"/>
    <property type="project" value="InterPro"/>
</dbReference>
<proteinExistence type="predicted"/>
<dbReference type="PANTHER" id="PTHR34216:SF3">
    <property type="entry name" value="POLY-BETA-1,6-N-ACETYL-D-GLUCOSAMINE N-DEACETYLASE"/>
    <property type="match status" value="1"/>
</dbReference>
<evidence type="ECO:0000313" key="5">
    <source>
        <dbReference type="Proteomes" id="UP000482295"/>
    </source>
</evidence>
<sequence>MPTNTDSTYFRIRSYIRNIILNILGTFSKPQPGIHILNGHRILDETEPETFRSLLKELSKYVKFIRFEEAVKLITTQQQPSEPLVAFTFDDGFSECYDCFASVIEEYGVNACFFINPNYVEGDQKYIDNFNEHIVMTHHKQPMRWNQIKELSDRGFIIGAHTMDHYMINDDNEDILRYQINTCKGIIEEKLGKPCQHFAFPYGKLTEANELSINIACETYEYVFSQSDYKHYFSFSGKVINRRHFEPFWPKQHLKYFLSARKK</sequence>
<dbReference type="RefSeq" id="WP_155716143.1">
    <property type="nucleotide sequence ID" value="NZ_VVIQ01000007.1"/>
</dbReference>
<dbReference type="GO" id="GO:0005576">
    <property type="term" value="C:extracellular region"/>
    <property type="evidence" value="ECO:0007669"/>
    <property type="project" value="UniProtKB-SubCell"/>
</dbReference>
<dbReference type="GO" id="GO:0016810">
    <property type="term" value="F:hydrolase activity, acting on carbon-nitrogen (but not peptide) bonds"/>
    <property type="evidence" value="ECO:0007669"/>
    <property type="project" value="InterPro"/>
</dbReference>
<reference evidence="4 5" key="1">
    <citation type="submission" date="2019-09" db="EMBL/GenBank/DDBJ databases">
        <title>Prevotella A2879 sp. nov., isolated from an abscess of a patient.</title>
        <authorList>
            <person name="Buhl M."/>
            <person name="Oberhettinger P."/>
        </authorList>
    </citation>
    <scope>NUCLEOTIDE SEQUENCE [LARGE SCALE GENOMIC DNA]</scope>
    <source>
        <strain evidence="4 5">A2879</strain>
    </source>
</reference>
<keyword evidence="5" id="KW-1185">Reference proteome</keyword>
<dbReference type="PROSITE" id="PS51677">
    <property type="entry name" value="NODB"/>
    <property type="match status" value="1"/>
</dbReference>
<dbReference type="InterPro" id="IPR011330">
    <property type="entry name" value="Glyco_hydro/deAcase_b/a-brl"/>
</dbReference>
<dbReference type="PANTHER" id="PTHR34216">
    <property type="match status" value="1"/>
</dbReference>
<evidence type="ECO:0000256" key="1">
    <source>
        <dbReference type="ARBA" id="ARBA00004613"/>
    </source>
</evidence>
<dbReference type="Proteomes" id="UP000482295">
    <property type="component" value="Unassembled WGS sequence"/>
</dbReference>
<dbReference type="Pfam" id="PF01522">
    <property type="entry name" value="Polysacc_deac_1"/>
    <property type="match status" value="1"/>
</dbReference>
<comment type="subcellular location">
    <subcellularLocation>
        <location evidence="1">Secreted</location>
    </subcellularLocation>
</comment>
<organism evidence="4 5">
    <name type="scientific">Prevotella vespertina</name>
    <dbReference type="NCBI Taxonomy" id="2608404"/>
    <lineage>
        <taxon>Bacteria</taxon>
        <taxon>Pseudomonadati</taxon>
        <taxon>Bacteroidota</taxon>
        <taxon>Bacteroidia</taxon>
        <taxon>Bacteroidales</taxon>
        <taxon>Prevotellaceae</taxon>
        <taxon>Prevotella</taxon>
    </lineage>
</organism>
<dbReference type="InterPro" id="IPR002509">
    <property type="entry name" value="NODB_dom"/>
</dbReference>
<dbReference type="InterPro" id="IPR051398">
    <property type="entry name" value="Polysacch_Deacetylase"/>
</dbReference>
<accession>A0A7C9HEE8</accession>
<dbReference type="AlphaFoldDB" id="A0A7C9HEE8"/>
<dbReference type="CDD" id="cd10918">
    <property type="entry name" value="CE4_NodB_like_5s_6s"/>
    <property type="match status" value="1"/>
</dbReference>
<protein>
    <submittedName>
        <fullName evidence="4">Polysaccharide deacetylase family protein</fullName>
    </submittedName>
</protein>
<dbReference type="SUPFAM" id="SSF88713">
    <property type="entry name" value="Glycoside hydrolase/deacetylase"/>
    <property type="match status" value="1"/>
</dbReference>
<comment type="caution">
    <text evidence="4">The sequence shown here is derived from an EMBL/GenBank/DDBJ whole genome shotgun (WGS) entry which is preliminary data.</text>
</comment>
<feature type="domain" description="NodB homology" evidence="3">
    <location>
        <begin position="83"/>
        <end position="263"/>
    </location>
</feature>